<dbReference type="GO" id="GO:0000455">
    <property type="term" value="P:enzyme-directed rRNA pseudouridine synthesis"/>
    <property type="evidence" value="ECO:0007669"/>
    <property type="project" value="TreeGrafter"/>
</dbReference>
<dbReference type="InterPro" id="IPR006224">
    <property type="entry name" value="PsdUridine_synth_RluA-like_CS"/>
</dbReference>
<dbReference type="GeneID" id="90075554"/>
<evidence type="ECO:0000256" key="3">
    <source>
        <dbReference type="SAM" id="MobiDB-lite"/>
    </source>
</evidence>
<dbReference type="InterPro" id="IPR006225">
    <property type="entry name" value="PsdUridine_synth_RluC/D"/>
</dbReference>
<keyword evidence="2" id="KW-0694">RNA-binding</keyword>
<dbReference type="Gene3D" id="3.40.140.10">
    <property type="entry name" value="Cytidine Deaminase, domain 2"/>
    <property type="match status" value="1"/>
</dbReference>
<dbReference type="SUPFAM" id="SSF53927">
    <property type="entry name" value="Cytidine deaminase-like"/>
    <property type="match status" value="1"/>
</dbReference>
<feature type="active site" evidence="1">
    <location>
        <position position="186"/>
    </location>
</feature>
<evidence type="ECO:0000256" key="2">
    <source>
        <dbReference type="PROSITE-ProRule" id="PRU00182"/>
    </source>
</evidence>
<dbReference type="GO" id="GO:0019239">
    <property type="term" value="F:deaminase activity"/>
    <property type="evidence" value="ECO:0007669"/>
    <property type="project" value="UniProtKB-ARBA"/>
</dbReference>
<dbReference type="PROSITE" id="PS50889">
    <property type="entry name" value="S4"/>
    <property type="match status" value="1"/>
</dbReference>
<accession>A0AAV5QS45</accession>
<dbReference type="Proteomes" id="UP001360560">
    <property type="component" value="Unassembled WGS sequence"/>
</dbReference>
<evidence type="ECO:0000259" key="4">
    <source>
        <dbReference type="PROSITE" id="PS51747"/>
    </source>
</evidence>
<comment type="caution">
    <text evidence="5">The sequence shown here is derived from an EMBL/GenBank/DDBJ whole genome shotgun (WGS) entry which is preliminary data.</text>
</comment>
<dbReference type="RefSeq" id="XP_064854575.1">
    <property type="nucleotide sequence ID" value="XM_064998503.1"/>
</dbReference>
<dbReference type="Pfam" id="PF18785">
    <property type="entry name" value="Inv-AAD"/>
    <property type="match status" value="1"/>
</dbReference>
<dbReference type="InterPro" id="IPR002125">
    <property type="entry name" value="CMP_dCMP_dom"/>
</dbReference>
<evidence type="ECO:0000313" key="5">
    <source>
        <dbReference type="EMBL" id="GMM37579.1"/>
    </source>
</evidence>
<evidence type="ECO:0000256" key="1">
    <source>
        <dbReference type="PIRSR" id="PIRSR606225-1"/>
    </source>
</evidence>
<dbReference type="InterPro" id="IPR016193">
    <property type="entry name" value="Cytidine_deaminase-like"/>
</dbReference>
<dbReference type="InterPro" id="IPR020103">
    <property type="entry name" value="PsdUridine_synth_cat_dom_sf"/>
</dbReference>
<dbReference type="GO" id="GO:0016814">
    <property type="term" value="F:hydrolase activity, acting on carbon-nitrogen (but not peptide) bonds, in cyclic amidines"/>
    <property type="evidence" value="ECO:0007669"/>
    <property type="project" value="UniProtKB-ARBA"/>
</dbReference>
<dbReference type="PANTHER" id="PTHR21600">
    <property type="entry name" value="MITOCHONDRIAL RNA PSEUDOURIDINE SYNTHASE"/>
    <property type="match status" value="1"/>
</dbReference>
<proteinExistence type="predicted"/>
<dbReference type="InterPro" id="IPR050188">
    <property type="entry name" value="RluA_PseudoU_synthase"/>
</dbReference>
<dbReference type="AlphaFoldDB" id="A0AAV5QS45"/>
<dbReference type="NCBIfam" id="TIGR00005">
    <property type="entry name" value="rluA_subfam"/>
    <property type="match status" value="1"/>
</dbReference>
<organism evidence="5 6">
    <name type="scientific">Saccharomycopsis crataegensis</name>
    <dbReference type="NCBI Taxonomy" id="43959"/>
    <lineage>
        <taxon>Eukaryota</taxon>
        <taxon>Fungi</taxon>
        <taxon>Dikarya</taxon>
        <taxon>Ascomycota</taxon>
        <taxon>Saccharomycotina</taxon>
        <taxon>Saccharomycetes</taxon>
        <taxon>Saccharomycopsidaceae</taxon>
        <taxon>Saccharomycopsis</taxon>
    </lineage>
</organism>
<dbReference type="InterPro" id="IPR006145">
    <property type="entry name" value="PsdUridine_synth_RsuA/RluA"/>
</dbReference>
<feature type="region of interest" description="Disordered" evidence="3">
    <location>
        <begin position="1"/>
        <end position="23"/>
    </location>
</feature>
<dbReference type="Pfam" id="PF00849">
    <property type="entry name" value="PseudoU_synth_2"/>
    <property type="match status" value="1"/>
</dbReference>
<evidence type="ECO:0000313" key="6">
    <source>
        <dbReference type="Proteomes" id="UP001360560"/>
    </source>
</evidence>
<gene>
    <name evidence="5" type="ORF">DASC09_049040</name>
</gene>
<name>A0AAV5QS45_9ASCO</name>
<sequence length="594" mass="67526">MSKKQKTSASAHPNSKPRVKESRIKLDAHGFKVKSRTQDEEQVKPEYVIDGALRRVKPYYFVYKTYCKQRWRERTILDIFSTEFRDKSLEYYRQAIEAGQVKINDVVASVDTIIHDGDYIHHRSHKHEPPVLAASPEIIFENDNILVISKPNGLPAHPTGRYKFNSAASILKYERGLVCHPCNRLDRLTSGLMFLAKTSKGSRLMYDQLTNRTVEKYYIARVVGDFPLGDKDKNYEITVDQPLESVEPRLGLNGIAKDEIDGKHATTIMKKISYDKATNTSIVKCQPLTGRSHQIRVHLQYLGHPIANDPLYSNVDAWGPELGKGGLSDYSSAVAALNKCGRNEPSSSWYYQTNDKFKDMKPGELLSDKECEVCKTELYTDPNAEDLEIWLHAYKYQTKNYDEEVKEVATETQNTDEKSDENEFKRWSFQTPLPHWALDSYKPLMELAIKEAAKCPPTTTAFSVGAVLVNSSTNEILATGYSRELPGNTHAEQNALTKYYASHNNKPLPDGTVLYTTMEPCSLRLSGNLPCVDRILETEGKIVSCFVGVMEPKTFVENNVGREKLMRNGVEYVHIPGYEEEILKWAYKGHENKE</sequence>
<dbReference type="PROSITE" id="PS01129">
    <property type="entry name" value="PSI_RLU"/>
    <property type="match status" value="1"/>
</dbReference>
<protein>
    <submittedName>
        <fullName evidence="5">Bifunctional DRAP deaminase/tRNA pseudouridine synthase</fullName>
    </submittedName>
</protein>
<reference evidence="5 6" key="1">
    <citation type="journal article" date="2023" name="Elife">
        <title>Identification of key yeast species and microbe-microbe interactions impacting larval growth of Drosophila in the wild.</title>
        <authorList>
            <person name="Mure A."/>
            <person name="Sugiura Y."/>
            <person name="Maeda R."/>
            <person name="Honda K."/>
            <person name="Sakurai N."/>
            <person name="Takahashi Y."/>
            <person name="Watada M."/>
            <person name="Katoh T."/>
            <person name="Gotoh A."/>
            <person name="Gotoh Y."/>
            <person name="Taniguchi I."/>
            <person name="Nakamura K."/>
            <person name="Hayashi T."/>
            <person name="Katayama T."/>
            <person name="Uemura T."/>
            <person name="Hattori Y."/>
        </authorList>
    </citation>
    <scope>NUCLEOTIDE SEQUENCE [LARGE SCALE GENOMIC DNA]</scope>
    <source>
        <strain evidence="5 6">SC-9</strain>
    </source>
</reference>
<dbReference type="GO" id="GO:0003723">
    <property type="term" value="F:RNA binding"/>
    <property type="evidence" value="ECO:0007669"/>
    <property type="project" value="UniProtKB-KW"/>
</dbReference>
<dbReference type="PANTHER" id="PTHR21600:SF40">
    <property type="entry name" value="PSEUDOURIDYLATE SYNTHASE RPUSD2"/>
    <property type="match status" value="1"/>
</dbReference>
<keyword evidence="6" id="KW-1185">Reference proteome</keyword>
<dbReference type="PROSITE" id="PS51747">
    <property type="entry name" value="CYT_DCMP_DEAMINASES_2"/>
    <property type="match status" value="1"/>
</dbReference>
<dbReference type="GO" id="GO:0009982">
    <property type="term" value="F:pseudouridine synthase activity"/>
    <property type="evidence" value="ECO:0007669"/>
    <property type="project" value="InterPro"/>
</dbReference>
<dbReference type="Gene3D" id="3.30.2350.10">
    <property type="entry name" value="Pseudouridine synthase"/>
    <property type="match status" value="1"/>
</dbReference>
<dbReference type="EMBL" id="BTFZ01000012">
    <property type="protein sequence ID" value="GMM37579.1"/>
    <property type="molecule type" value="Genomic_DNA"/>
</dbReference>
<dbReference type="SUPFAM" id="SSF55120">
    <property type="entry name" value="Pseudouridine synthase"/>
    <property type="match status" value="1"/>
</dbReference>
<feature type="domain" description="CMP/dCMP-type deaminase" evidence="4">
    <location>
        <begin position="439"/>
        <end position="558"/>
    </location>
</feature>
<dbReference type="CDD" id="cd02557">
    <property type="entry name" value="PseudoU_synth_ScRIB2"/>
    <property type="match status" value="1"/>
</dbReference>